<feature type="region of interest" description="Disordered" evidence="1">
    <location>
        <begin position="1"/>
        <end position="222"/>
    </location>
</feature>
<feature type="compositionally biased region" description="Basic residues" evidence="1">
    <location>
        <begin position="113"/>
        <end position="122"/>
    </location>
</feature>
<comment type="caution">
    <text evidence="2">The sequence shown here is derived from an EMBL/GenBank/DDBJ whole genome shotgun (WGS) entry which is preliminary data.</text>
</comment>
<organism evidence="2 3">
    <name type="scientific">Prorocentrum cordatum</name>
    <dbReference type="NCBI Taxonomy" id="2364126"/>
    <lineage>
        <taxon>Eukaryota</taxon>
        <taxon>Sar</taxon>
        <taxon>Alveolata</taxon>
        <taxon>Dinophyceae</taxon>
        <taxon>Prorocentrales</taxon>
        <taxon>Prorocentraceae</taxon>
        <taxon>Prorocentrum</taxon>
    </lineage>
</organism>
<accession>A0ABN9PS66</accession>
<dbReference type="EMBL" id="CAUYUJ010001446">
    <property type="protein sequence ID" value="CAK0795977.1"/>
    <property type="molecule type" value="Genomic_DNA"/>
</dbReference>
<dbReference type="Proteomes" id="UP001189429">
    <property type="component" value="Unassembled WGS sequence"/>
</dbReference>
<name>A0ABN9PS66_9DINO</name>
<gene>
    <name evidence="2" type="ORF">PCOR1329_LOCUS5473</name>
</gene>
<feature type="compositionally biased region" description="Polar residues" evidence="1">
    <location>
        <begin position="55"/>
        <end position="67"/>
    </location>
</feature>
<evidence type="ECO:0000256" key="1">
    <source>
        <dbReference type="SAM" id="MobiDB-lite"/>
    </source>
</evidence>
<protein>
    <submittedName>
        <fullName evidence="2">Uncharacterized protein</fullName>
    </submittedName>
</protein>
<proteinExistence type="predicted"/>
<feature type="compositionally biased region" description="Basic and acidic residues" evidence="1">
    <location>
        <begin position="128"/>
        <end position="144"/>
    </location>
</feature>
<keyword evidence="3" id="KW-1185">Reference proteome</keyword>
<evidence type="ECO:0000313" key="2">
    <source>
        <dbReference type="EMBL" id="CAK0795977.1"/>
    </source>
</evidence>
<evidence type="ECO:0000313" key="3">
    <source>
        <dbReference type="Proteomes" id="UP001189429"/>
    </source>
</evidence>
<reference evidence="2" key="1">
    <citation type="submission" date="2023-10" db="EMBL/GenBank/DDBJ databases">
        <authorList>
            <person name="Chen Y."/>
            <person name="Shah S."/>
            <person name="Dougan E. K."/>
            <person name="Thang M."/>
            <person name="Chan C."/>
        </authorList>
    </citation>
    <scope>NUCLEOTIDE SEQUENCE [LARGE SCALE GENOMIC DNA]</scope>
</reference>
<feature type="compositionally biased region" description="Basic and acidic residues" evidence="1">
    <location>
        <begin position="1"/>
        <end position="10"/>
    </location>
</feature>
<sequence length="222" mass="24369">MKRRPLPDARHGRRYTSRWPPARTEARPSPSAGHRNSSRRGPLRVLGAALFEARPSSSACATSTADGPTQADAPCPRGAASVHPQELRGPPPLRARADCHLPADHPGAGRRSSAGRRLRRPRLAASVHRAEGHPEPARVAEPRRARPRRSQLSHACRSQRCHESKTAQNQRRSPSRGRPALGARSSLTRADPSTVVDRRRPMRRHPERLPARWGAAAECPST</sequence>